<organism evidence="5 6">
    <name type="scientific">Dyella acidiphila</name>
    <dbReference type="NCBI Taxonomy" id="2775866"/>
    <lineage>
        <taxon>Bacteria</taxon>
        <taxon>Pseudomonadati</taxon>
        <taxon>Pseudomonadota</taxon>
        <taxon>Gammaproteobacteria</taxon>
        <taxon>Lysobacterales</taxon>
        <taxon>Rhodanobacteraceae</taxon>
        <taxon>Dyella</taxon>
    </lineage>
</organism>
<dbReference type="Pfam" id="PF00668">
    <property type="entry name" value="Condensation"/>
    <property type="match status" value="1"/>
</dbReference>
<dbReference type="EMBL" id="JACZZA010000002">
    <property type="protein sequence ID" value="MBE1160099.1"/>
    <property type="molecule type" value="Genomic_DNA"/>
</dbReference>
<dbReference type="SUPFAM" id="SSF52777">
    <property type="entry name" value="CoA-dependent acyltransferases"/>
    <property type="match status" value="2"/>
</dbReference>
<evidence type="ECO:0000259" key="4">
    <source>
        <dbReference type="PROSITE" id="PS50075"/>
    </source>
</evidence>
<dbReference type="SUPFAM" id="SSF56801">
    <property type="entry name" value="Acetyl-CoA synthetase-like"/>
    <property type="match status" value="1"/>
</dbReference>
<dbReference type="Pfam" id="PF00501">
    <property type="entry name" value="AMP-binding"/>
    <property type="match status" value="1"/>
</dbReference>
<gene>
    <name evidence="5" type="ORF">IGX34_06845</name>
</gene>
<dbReference type="SMART" id="SM00823">
    <property type="entry name" value="PKS_PP"/>
    <property type="match status" value="1"/>
</dbReference>
<dbReference type="PROSITE" id="PS00455">
    <property type="entry name" value="AMP_BINDING"/>
    <property type="match status" value="1"/>
</dbReference>
<dbReference type="Proteomes" id="UP000651010">
    <property type="component" value="Unassembled WGS sequence"/>
</dbReference>
<evidence type="ECO:0000256" key="1">
    <source>
        <dbReference type="ARBA" id="ARBA00001957"/>
    </source>
</evidence>
<dbReference type="InterPro" id="IPR010071">
    <property type="entry name" value="AA_adenyl_dom"/>
</dbReference>
<dbReference type="InterPro" id="IPR020802">
    <property type="entry name" value="TesA-like"/>
</dbReference>
<accession>A0ABR9G7S0</accession>
<dbReference type="Pfam" id="PF13193">
    <property type="entry name" value="AMP-binding_C"/>
    <property type="match status" value="1"/>
</dbReference>
<dbReference type="InterPro" id="IPR020806">
    <property type="entry name" value="PKS_PP-bd"/>
</dbReference>
<dbReference type="InterPro" id="IPR023213">
    <property type="entry name" value="CAT-like_dom_sf"/>
</dbReference>
<dbReference type="NCBIfam" id="TIGR01733">
    <property type="entry name" value="AA-adenyl-dom"/>
    <property type="match status" value="1"/>
</dbReference>
<name>A0ABR9G7S0_9GAMM</name>
<dbReference type="InterPro" id="IPR029058">
    <property type="entry name" value="AB_hydrolase_fold"/>
</dbReference>
<dbReference type="Pfam" id="PF00550">
    <property type="entry name" value="PP-binding"/>
    <property type="match status" value="1"/>
</dbReference>
<dbReference type="PROSITE" id="PS00012">
    <property type="entry name" value="PHOSPHOPANTETHEINE"/>
    <property type="match status" value="1"/>
</dbReference>
<dbReference type="InterPro" id="IPR025110">
    <property type="entry name" value="AMP-bd_C"/>
</dbReference>
<dbReference type="InterPro" id="IPR045851">
    <property type="entry name" value="AMP-bd_C_sf"/>
</dbReference>
<dbReference type="Gene3D" id="3.40.50.1820">
    <property type="entry name" value="alpha/beta hydrolase"/>
    <property type="match status" value="1"/>
</dbReference>
<feature type="domain" description="Carrier" evidence="4">
    <location>
        <begin position="959"/>
        <end position="1034"/>
    </location>
</feature>
<dbReference type="PROSITE" id="PS50075">
    <property type="entry name" value="CARRIER"/>
    <property type="match status" value="1"/>
</dbReference>
<dbReference type="InterPro" id="IPR020845">
    <property type="entry name" value="AMP-binding_CS"/>
</dbReference>
<keyword evidence="2" id="KW-0596">Phosphopantetheine</keyword>
<dbReference type="SUPFAM" id="SSF53474">
    <property type="entry name" value="alpha/beta-Hydrolases"/>
    <property type="match status" value="1"/>
</dbReference>
<dbReference type="InterPro" id="IPR000873">
    <property type="entry name" value="AMP-dep_synth/lig_dom"/>
</dbReference>
<evidence type="ECO:0000313" key="5">
    <source>
        <dbReference type="EMBL" id="MBE1160099.1"/>
    </source>
</evidence>
<dbReference type="RefSeq" id="WP_192554935.1">
    <property type="nucleotide sequence ID" value="NZ_JACZZA010000002.1"/>
</dbReference>
<dbReference type="PANTHER" id="PTHR45527:SF1">
    <property type="entry name" value="FATTY ACID SYNTHASE"/>
    <property type="match status" value="1"/>
</dbReference>
<evidence type="ECO:0000256" key="3">
    <source>
        <dbReference type="ARBA" id="ARBA00022553"/>
    </source>
</evidence>
<keyword evidence="3" id="KW-0597">Phosphoprotein</keyword>
<comment type="caution">
    <text evidence="5">The sequence shown here is derived from an EMBL/GenBank/DDBJ whole genome shotgun (WGS) entry which is preliminary data.</text>
</comment>
<proteinExistence type="predicted"/>
<dbReference type="Pfam" id="PF00975">
    <property type="entry name" value="Thioesterase"/>
    <property type="match status" value="1"/>
</dbReference>
<dbReference type="InterPro" id="IPR001031">
    <property type="entry name" value="Thioesterase"/>
</dbReference>
<dbReference type="InterPro" id="IPR001242">
    <property type="entry name" value="Condensation_dom"/>
</dbReference>
<dbReference type="PANTHER" id="PTHR45527">
    <property type="entry name" value="NONRIBOSOMAL PEPTIDE SYNTHETASE"/>
    <property type="match status" value="1"/>
</dbReference>
<dbReference type="InterPro" id="IPR009081">
    <property type="entry name" value="PP-bd_ACP"/>
</dbReference>
<dbReference type="Gene3D" id="3.30.559.10">
    <property type="entry name" value="Chloramphenicol acetyltransferase-like domain"/>
    <property type="match status" value="1"/>
</dbReference>
<dbReference type="InterPro" id="IPR006162">
    <property type="entry name" value="Ppantetheine_attach_site"/>
</dbReference>
<reference evidence="5 6" key="1">
    <citation type="submission" date="2020-09" db="EMBL/GenBank/DDBJ databases">
        <title>Dyella sp. 7MK23 isolated from forest soil.</title>
        <authorList>
            <person name="Fu J."/>
        </authorList>
    </citation>
    <scope>NUCLEOTIDE SEQUENCE [LARGE SCALE GENOMIC DNA]</scope>
    <source>
        <strain evidence="5 6">7MK23</strain>
    </source>
</reference>
<evidence type="ECO:0000256" key="2">
    <source>
        <dbReference type="ARBA" id="ARBA00022450"/>
    </source>
</evidence>
<sequence length="1333" mass="146163">MNLEPDMSLPLTTAQRGLWVGQKIGAADATLNIAEMLEICGAVQPELFIRALLQVTCEAETLRLSVIEQQGQPRQIVRAAYNGNFPYIDVSHEADPRAAAEAWMLAELSRPVDLANDPLWVSALFKAAEDRYYWYQRAHHIVYDGYSGGLIARRLAELYTAYVEGCEPAACEFGSLGELIDAEAAYRESDRPRRDRAYWQEKLAELPDAVSLARLGPHHSMGGLRRSTGHLSRATVQRLHALGKETGTSLPQMLIALVAAYYHRATGANDLVIGMPVSGRLNGALRRTPGMVANIIAIRLSFTPQTTAIDLFAQVAQVVRQSLRHQQYRYEDLRRDLNLIGKGKHIAWLGVNIEPFDYQLQFAGAGVISHNVSNGSGEDLTIFVYDRGDGSDLRFDLDANPVLYSMAELDEHRRRLALLVDGVLAEPQQALRRIDILGAQERQRLLQDWNATAAPLAAESLPAQIARQAQLTPDAPALIFEQTTVSYRELHARSVLQARQLIADGVLPGDIVAVMLPRGELWPIVLLAIMRTGAAYLPLDPDGPPERIGMMLDDAAPIALIASPALCERHGLGGMLLLQPEQIDAVPELDAPEPDLSTQEGTAYVLYTSGSTGQPKGVEVSHRNLCNLLQGMREQLALTATDRFVAIGTMIFDIAMLERFLPLTAGASVVIADAETVRQPPALLRLLQQHRATHMWATPSLWRVLLAAPNAQLQNLHALIGGEALSAELAARLLQHTARVTQLYGPTETTVLSTAIEVTQVGMEAPPIGRPIRNTRLYVLDQEQQPVQTGAIGELYIAGAGVAKGYLNHHQLTEARFLADPFAGDGSRMYRTGDLVYWNDQGLLHFVGRADGQVKIRGHRVELGEIESRLARHIAVAEAAVAVHREEDGAAALVGYVVMRAGMHASADALRQHLAMFMPEYMIPAQMLVLDAMPLTATGKLDRQALPAPTRSSKAAYAEPVTAIEKKLAALWQQVLGVERIGLHDNFFQLGGDSLTAAEMVARFPEHFGMELPLASFFEASTIGGLAVYLQRAESSSDPLDPVLPLRVARRERPLFCIHPAVGLSWGYASLLRYLDDKLPVYGLQSRGLRGGANLPGSIAQIAADYRTQMRRIQPEGPYRMLGWSLGGLIAHEIAAQWQAEGEQVEFLALLDAYPFVIEETADPARQIPSILRFLGFHRQAENPPANLAALTDLLCREYGVFNMPLVQEITRSDPRLIEHVSAVTLNNLLLARKHVPQRFDGDVLFVHAALKEVDLSGQLYDKPDAWRPYVDGWLDVQEIACHHQAMLDTAHAAQIGKLVMQRLHALPSIHAPAALPALANTAQPVTGGVAYA</sequence>
<protein>
    <submittedName>
        <fullName evidence="5">Amino acid adenylation domain-containing protein</fullName>
    </submittedName>
</protein>
<evidence type="ECO:0000313" key="6">
    <source>
        <dbReference type="Proteomes" id="UP000651010"/>
    </source>
</evidence>
<dbReference type="SMART" id="SM00824">
    <property type="entry name" value="PKS_TE"/>
    <property type="match status" value="1"/>
</dbReference>
<dbReference type="Gene3D" id="3.40.50.12780">
    <property type="entry name" value="N-terminal domain of ligase-like"/>
    <property type="match status" value="1"/>
</dbReference>
<comment type="cofactor">
    <cofactor evidence="1">
        <name>pantetheine 4'-phosphate</name>
        <dbReference type="ChEBI" id="CHEBI:47942"/>
    </cofactor>
</comment>
<dbReference type="InterPro" id="IPR042099">
    <property type="entry name" value="ANL_N_sf"/>
</dbReference>
<dbReference type="Gene3D" id="3.30.300.30">
    <property type="match status" value="1"/>
</dbReference>
<dbReference type="Gene3D" id="3.30.559.30">
    <property type="entry name" value="Nonribosomal peptide synthetase, condensation domain"/>
    <property type="match status" value="1"/>
</dbReference>
<dbReference type="SUPFAM" id="SSF47336">
    <property type="entry name" value="ACP-like"/>
    <property type="match status" value="1"/>
</dbReference>
<keyword evidence="6" id="KW-1185">Reference proteome</keyword>
<dbReference type="InterPro" id="IPR036736">
    <property type="entry name" value="ACP-like_sf"/>
</dbReference>